<protein>
    <recommendedName>
        <fullName evidence="2">isoleucine--tRNA ligase</fullName>
        <ecNumber evidence="2">6.1.1.5</ecNumber>
    </recommendedName>
    <alternativeName>
        <fullName evidence="8">Isoleucyl-tRNA synthetase</fullName>
    </alternativeName>
</protein>
<evidence type="ECO:0000313" key="13">
    <source>
        <dbReference type="EMBL" id="OAF70613.1"/>
    </source>
</evidence>
<dbReference type="FunFam" id="3.40.50.620:FF:000133">
    <property type="entry name" value="Isoleucyl-tRNA synthetase, cytoplasmic"/>
    <property type="match status" value="1"/>
</dbReference>
<evidence type="ECO:0000256" key="3">
    <source>
        <dbReference type="ARBA" id="ARBA00022598"/>
    </source>
</evidence>
<keyword evidence="4 10" id="KW-0547">Nucleotide-binding</keyword>
<dbReference type="EC" id="6.1.1.5" evidence="2"/>
<dbReference type="Gene3D" id="1.10.730.10">
    <property type="entry name" value="Isoleucyl-tRNA Synthetase, Domain 1"/>
    <property type="match status" value="1"/>
</dbReference>
<dbReference type="CDD" id="cd00818">
    <property type="entry name" value="IleRS_core"/>
    <property type="match status" value="1"/>
</dbReference>
<comment type="similarity">
    <text evidence="1 10">Belongs to the class-I aminoacyl-tRNA synthetase family.</text>
</comment>
<dbReference type="AlphaFoldDB" id="A0A177BAE1"/>
<dbReference type="Proteomes" id="UP000078046">
    <property type="component" value="Unassembled WGS sequence"/>
</dbReference>
<evidence type="ECO:0000256" key="8">
    <source>
        <dbReference type="ARBA" id="ARBA00032665"/>
    </source>
</evidence>
<keyword evidence="14" id="KW-1185">Reference proteome</keyword>
<organism evidence="13 14">
    <name type="scientific">Intoshia linei</name>
    <dbReference type="NCBI Taxonomy" id="1819745"/>
    <lineage>
        <taxon>Eukaryota</taxon>
        <taxon>Metazoa</taxon>
        <taxon>Spiralia</taxon>
        <taxon>Lophotrochozoa</taxon>
        <taxon>Mesozoa</taxon>
        <taxon>Orthonectida</taxon>
        <taxon>Rhopaluridae</taxon>
        <taxon>Intoshia</taxon>
    </lineage>
</organism>
<dbReference type="PROSITE" id="PS00178">
    <property type="entry name" value="AA_TRNA_LIGASE_I"/>
    <property type="match status" value="1"/>
</dbReference>
<evidence type="ECO:0000256" key="7">
    <source>
        <dbReference type="ARBA" id="ARBA00023146"/>
    </source>
</evidence>
<dbReference type="InterPro" id="IPR013155">
    <property type="entry name" value="M/V/L/I-tRNA-synth_anticd-bd"/>
</dbReference>
<feature type="domain" description="Methionyl/Valyl/Leucyl/Isoleucyl-tRNA synthetase anticodon-binding" evidence="12">
    <location>
        <begin position="699"/>
        <end position="852"/>
    </location>
</feature>
<dbReference type="PANTHER" id="PTHR42780">
    <property type="entry name" value="SOLEUCYL-TRNA SYNTHETASE"/>
    <property type="match status" value="1"/>
</dbReference>
<evidence type="ECO:0000256" key="10">
    <source>
        <dbReference type="RuleBase" id="RU363035"/>
    </source>
</evidence>
<dbReference type="GO" id="GO:0000049">
    <property type="term" value="F:tRNA binding"/>
    <property type="evidence" value="ECO:0007669"/>
    <property type="project" value="InterPro"/>
</dbReference>
<dbReference type="NCBIfam" id="TIGR00392">
    <property type="entry name" value="ileS"/>
    <property type="match status" value="1"/>
</dbReference>
<reference evidence="13 14" key="1">
    <citation type="submission" date="2016-04" db="EMBL/GenBank/DDBJ databases">
        <title>The genome of Intoshia linei affirms orthonectids as highly simplified spiralians.</title>
        <authorList>
            <person name="Mikhailov K.V."/>
            <person name="Slusarev G.S."/>
            <person name="Nikitin M.A."/>
            <person name="Logacheva M.D."/>
            <person name="Penin A."/>
            <person name="Aleoshin V."/>
            <person name="Panchin Y.V."/>
        </authorList>
    </citation>
    <scope>NUCLEOTIDE SEQUENCE [LARGE SCALE GENOMIC DNA]</scope>
    <source>
        <strain evidence="13">Intl2013</strain>
        <tissue evidence="13">Whole animal</tissue>
    </source>
</reference>
<dbReference type="Pfam" id="PF00133">
    <property type="entry name" value="tRNA-synt_1"/>
    <property type="match status" value="1"/>
</dbReference>
<keyword evidence="7 10" id="KW-0030">Aminoacyl-tRNA synthetase</keyword>
<dbReference type="Gene3D" id="3.40.50.620">
    <property type="entry name" value="HUPs"/>
    <property type="match status" value="2"/>
</dbReference>
<dbReference type="PANTHER" id="PTHR42780:SF1">
    <property type="entry name" value="ISOLEUCINE--TRNA LIGASE, CYTOPLASMIC"/>
    <property type="match status" value="1"/>
</dbReference>
<keyword evidence="6 10" id="KW-0648">Protein biosynthesis</keyword>
<dbReference type="FunFam" id="3.40.50.620:FF:000023">
    <property type="entry name" value="Isoleucyl-tRNA synthetase,cytoplasmic"/>
    <property type="match status" value="1"/>
</dbReference>
<evidence type="ECO:0000256" key="5">
    <source>
        <dbReference type="ARBA" id="ARBA00022840"/>
    </source>
</evidence>
<comment type="catalytic activity">
    <reaction evidence="9">
        <text>tRNA(Ile) + L-isoleucine + ATP = L-isoleucyl-tRNA(Ile) + AMP + diphosphate</text>
        <dbReference type="Rhea" id="RHEA:11060"/>
        <dbReference type="Rhea" id="RHEA-COMP:9666"/>
        <dbReference type="Rhea" id="RHEA-COMP:9695"/>
        <dbReference type="ChEBI" id="CHEBI:30616"/>
        <dbReference type="ChEBI" id="CHEBI:33019"/>
        <dbReference type="ChEBI" id="CHEBI:58045"/>
        <dbReference type="ChEBI" id="CHEBI:78442"/>
        <dbReference type="ChEBI" id="CHEBI:78528"/>
        <dbReference type="ChEBI" id="CHEBI:456215"/>
        <dbReference type="EC" id="6.1.1.5"/>
    </reaction>
</comment>
<dbReference type="GO" id="GO:0002161">
    <property type="term" value="F:aminoacyl-tRNA deacylase activity"/>
    <property type="evidence" value="ECO:0007669"/>
    <property type="project" value="InterPro"/>
</dbReference>
<dbReference type="CDD" id="cd07961">
    <property type="entry name" value="Anticodon_Ia_Ile_ABEc"/>
    <property type="match status" value="1"/>
</dbReference>
<dbReference type="Pfam" id="PF08264">
    <property type="entry name" value="Anticodon_1"/>
    <property type="match status" value="1"/>
</dbReference>
<dbReference type="SUPFAM" id="SSF50677">
    <property type="entry name" value="ValRS/IleRS/LeuRS editing domain"/>
    <property type="match status" value="1"/>
</dbReference>
<feature type="domain" description="Aminoacyl-tRNA synthetase class Ia" evidence="11">
    <location>
        <begin position="22"/>
        <end position="645"/>
    </location>
</feature>
<dbReference type="GO" id="GO:0006428">
    <property type="term" value="P:isoleucyl-tRNA aminoacylation"/>
    <property type="evidence" value="ECO:0007669"/>
    <property type="project" value="InterPro"/>
</dbReference>
<dbReference type="InterPro" id="IPR002301">
    <property type="entry name" value="Ile-tRNA-ligase"/>
</dbReference>
<dbReference type="PRINTS" id="PR00984">
    <property type="entry name" value="TRNASYNTHILE"/>
</dbReference>
<evidence type="ECO:0000259" key="11">
    <source>
        <dbReference type="Pfam" id="PF00133"/>
    </source>
</evidence>
<keyword evidence="3 10" id="KW-0436">Ligase</keyword>
<evidence type="ECO:0000259" key="12">
    <source>
        <dbReference type="Pfam" id="PF08264"/>
    </source>
</evidence>
<evidence type="ECO:0000256" key="9">
    <source>
        <dbReference type="ARBA" id="ARBA00048359"/>
    </source>
</evidence>
<dbReference type="InterPro" id="IPR014729">
    <property type="entry name" value="Rossmann-like_a/b/a_fold"/>
</dbReference>
<keyword evidence="5 10" id="KW-0067">ATP-binding</keyword>
<dbReference type="InterPro" id="IPR009008">
    <property type="entry name" value="Val/Leu/Ile-tRNA-synth_edit"/>
</dbReference>
<proteinExistence type="inferred from homology"/>
<dbReference type="InterPro" id="IPR033709">
    <property type="entry name" value="Anticodon_Ile_ABEc"/>
</dbReference>
<dbReference type="InterPro" id="IPR001412">
    <property type="entry name" value="aa-tRNA-synth_I_CS"/>
</dbReference>
<dbReference type="InterPro" id="IPR009080">
    <property type="entry name" value="tRNAsynth_Ia_anticodon-bd"/>
</dbReference>
<evidence type="ECO:0000256" key="4">
    <source>
        <dbReference type="ARBA" id="ARBA00022741"/>
    </source>
</evidence>
<sequence>MAELVREFNTGDSFFPKMENEIMKLWDDNEIFKKSQKYSQERKKNYIFYDGPPFATGLPHYGNILAGIVKDVVTRWFYQKGFKVDRRFGWDCHGLPVEYQLDKSLGIKGPEDIEKMGIANYNNKCRGIVMKYNKEWEFIVKRIGRWIDFKNDYKTMYCSYMESVWWIFKEMYNKGLIYCGYKIMPFSTGCCTPLSNFEAGQNFKNVQNNSIYVSFPLVKNNDTSFIAWSTTTWTFPSQLAMCVNPKHTYVTLFDKKKNHNFIITENRVSHLYKNEDDYTIISKCIGKELENMEYVEIFNYYSEKRKNGAFRILVDNYVSDDAGTGIVSQAPYFGEDDYRVCLANKVVNAADKPICPLDFCGRFVEPIDDFVGVYIKDSEKGLIKNIKDKGRLFKIESINHAYPFCWRSDTPLVYRSIPSWFVNVTSIKDNLLKSLEDVYWVPENVKEKRFGNWLRDSRDWAISRNRYWGNPIPIWISEDEEEVVCIGSLEELEKLSGVSGITDMHREFIDHITIPSKRPGKPPLKRISHVFDCWFESASMFLAQKHYPFENSQDLNSFFPADFIAEGIDQTRGWFYTLIVISTALFGKSCYKNVIGHGLVLAEDGQKMSKSKKNYPDPLIILDTYGADALRLYLVNSPVVTSQNLRFNESGIHGIVKEVLIPMYNTYRYLMQNIVQLKEQYNIDYEYAPSEDCPSNYMDKWMISMLQSLIKDTDDNMSKYLLAEVLPNLLSFFDNFSKLYINMNKYRMIGKTTKDDQLNAINTHFTIQYNLSIIMAPFVPFICDHIYQGLSKFCKKDIYDCDTSSVHFLPIPNSNIYLTDKVIERQVKLMNNVIYLGLKIRTIKNIRRRMRLKGMIVIVRNEQEVEDLNILIEYIRKELNIEELTISSDRKKYKIDISINPNFKTLSVDFKLQMKGVTAAIRGMDINTIEKFVEGDEVVQIGEYKVKRDQILMNLKYNGNTSNCQKYVADSHQNMIVLLDTSVTAENVDKSLASEICHRIQKLRKISKILPTDNIIIYFKGDNELLKIFNQYNSYISETVGKPVKLVHKNFMNDKKLISNQFEINSSTFDLFIEKCY</sequence>
<evidence type="ECO:0000256" key="6">
    <source>
        <dbReference type="ARBA" id="ARBA00022917"/>
    </source>
</evidence>
<accession>A0A177BAE1</accession>
<dbReference type="EMBL" id="LWCA01000129">
    <property type="protein sequence ID" value="OAF70613.1"/>
    <property type="molecule type" value="Genomic_DNA"/>
</dbReference>
<dbReference type="InterPro" id="IPR023586">
    <property type="entry name" value="Ile-tRNA-ligase_type2"/>
</dbReference>
<dbReference type="SUPFAM" id="SSF52374">
    <property type="entry name" value="Nucleotidylyl transferase"/>
    <property type="match status" value="1"/>
</dbReference>
<dbReference type="GO" id="GO:0004822">
    <property type="term" value="F:isoleucine-tRNA ligase activity"/>
    <property type="evidence" value="ECO:0007669"/>
    <property type="project" value="UniProtKB-EC"/>
</dbReference>
<gene>
    <name evidence="13" type="ORF">A3Q56_01640</name>
</gene>
<dbReference type="OrthoDB" id="1706657at2759"/>
<evidence type="ECO:0000256" key="2">
    <source>
        <dbReference type="ARBA" id="ARBA00013165"/>
    </source>
</evidence>
<name>A0A177BAE1_9BILA</name>
<dbReference type="SUPFAM" id="SSF47323">
    <property type="entry name" value="Anticodon-binding domain of a subclass of class I aminoacyl-tRNA synthetases"/>
    <property type="match status" value="1"/>
</dbReference>
<dbReference type="GO" id="GO:0005524">
    <property type="term" value="F:ATP binding"/>
    <property type="evidence" value="ECO:0007669"/>
    <property type="project" value="UniProtKB-KW"/>
</dbReference>
<evidence type="ECO:0000256" key="1">
    <source>
        <dbReference type="ARBA" id="ARBA00005594"/>
    </source>
</evidence>
<dbReference type="Pfam" id="PF19302">
    <property type="entry name" value="DUF5915"/>
    <property type="match status" value="1"/>
</dbReference>
<evidence type="ECO:0000313" key="14">
    <source>
        <dbReference type="Proteomes" id="UP000078046"/>
    </source>
</evidence>
<dbReference type="InterPro" id="IPR002300">
    <property type="entry name" value="aa-tRNA-synth_Ia"/>
</dbReference>
<comment type="caution">
    <text evidence="13">The sequence shown here is derived from an EMBL/GenBank/DDBJ whole genome shotgun (WGS) entry which is preliminary data.</text>
</comment>